<dbReference type="Proteomes" id="UP001153069">
    <property type="component" value="Unassembled WGS sequence"/>
</dbReference>
<reference evidence="2" key="1">
    <citation type="submission" date="2020-06" db="EMBL/GenBank/DDBJ databases">
        <authorList>
            <consortium name="Plant Systems Biology data submission"/>
        </authorList>
    </citation>
    <scope>NUCLEOTIDE SEQUENCE</scope>
    <source>
        <strain evidence="2">D6</strain>
    </source>
</reference>
<feature type="compositionally biased region" description="Polar residues" evidence="1">
    <location>
        <begin position="90"/>
        <end position="129"/>
    </location>
</feature>
<keyword evidence="3" id="KW-1185">Reference proteome</keyword>
<feature type="compositionally biased region" description="Low complexity" evidence="1">
    <location>
        <begin position="18"/>
        <end position="34"/>
    </location>
</feature>
<feature type="compositionally biased region" description="Low complexity" evidence="1">
    <location>
        <begin position="79"/>
        <end position="88"/>
    </location>
</feature>
<dbReference type="AlphaFoldDB" id="A0A9N8HAE1"/>
<evidence type="ECO:0000313" key="2">
    <source>
        <dbReference type="EMBL" id="CAB9505647.1"/>
    </source>
</evidence>
<feature type="region of interest" description="Disordered" evidence="1">
    <location>
        <begin position="1"/>
        <end position="37"/>
    </location>
</feature>
<comment type="caution">
    <text evidence="2">The sequence shown here is derived from an EMBL/GenBank/DDBJ whole genome shotgun (WGS) entry which is preliminary data.</text>
</comment>
<gene>
    <name evidence="2" type="ORF">SEMRO_238_G095620.1</name>
</gene>
<dbReference type="EMBL" id="CAICTM010000237">
    <property type="protein sequence ID" value="CAB9505647.1"/>
    <property type="molecule type" value="Genomic_DNA"/>
</dbReference>
<sequence length="257" mass="26877">MLSMLSGPDPAAASVGCSLSPKPSLSPKGPSTPKANRIKNIMTLNSMEDLQLAMEESCLEAGNDPKKRSSSGSRRKNGLSRNGSSRNLTRGGSSRNVSRTCSASSQKVSRTCSAGSRNVSRTCSTSSRTPGKYSEGKNGKGRSSLSRSGSSRSLKSSSRGGSHSSLADLASGVGKGVVHGLENVSNATWGGLETMGVVDNGPTMQDHLSDIEAFCRVLKDTKRDARDQLLRDAMIQKAASGKRSSKSSNKNQGPSNH</sequence>
<feature type="region of interest" description="Disordered" evidence="1">
    <location>
        <begin position="60"/>
        <end position="167"/>
    </location>
</feature>
<accession>A0A9N8HAE1</accession>
<proteinExistence type="predicted"/>
<organism evidence="2 3">
    <name type="scientific">Seminavis robusta</name>
    <dbReference type="NCBI Taxonomy" id="568900"/>
    <lineage>
        <taxon>Eukaryota</taxon>
        <taxon>Sar</taxon>
        <taxon>Stramenopiles</taxon>
        <taxon>Ochrophyta</taxon>
        <taxon>Bacillariophyta</taxon>
        <taxon>Bacillariophyceae</taxon>
        <taxon>Bacillariophycidae</taxon>
        <taxon>Naviculales</taxon>
        <taxon>Naviculaceae</taxon>
        <taxon>Seminavis</taxon>
    </lineage>
</organism>
<evidence type="ECO:0000313" key="3">
    <source>
        <dbReference type="Proteomes" id="UP001153069"/>
    </source>
</evidence>
<name>A0A9N8HAE1_9STRA</name>
<evidence type="ECO:0000256" key="1">
    <source>
        <dbReference type="SAM" id="MobiDB-lite"/>
    </source>
</evidence>
<feature type="compositionally biased region" description="Low complexity" evidence="1">
    <location>
        <begin position="141"/>
        <end position="166"/>
    </location>
</feature>
<feature type="region of interest" description="Disordered" evidence="1">
    <location>
        <begin position="234"/>
        <end position="257"/>
    </location>
</feature>
<protein>
    <submittedName>
        <fullName evidence="2">Uncharacterized protein</fullName>
    </submittedName>
</protein>
<feature type="compositionally biased region" description="Low complexity" evidence="1">
    <location>
        <begin position="236"/>
        <end position="257"/>
    </location>
</feature>